<sequence>MDSFPLPAGIAPSANMKRMNEMLSRQGCTLSPVTVTVTGNVYTFSSECRIQGIHSKTQSGLTAEGTDA</sequence>
<dbReference type="AlphaFoldDB" id="A0A7W8HJE0"/>
<dbReference type="RefSeq" id="WP_183967505.1">
    <property type="nucleotide sequence ID" value="NZ_BAABEW010000002.1"/>
</dbReference>
<accession>A0A7W8HJE0</accession>
<gene>
    <name evidence="1" type="ORF">HNQ70_002279</name>
</gene>
<evidence type="ECO:0000313" key="1">
    <source>
        <dbReference type="EMBL" id="MBB5272265.1"/>
    </source>
</evidence>
<name>A0A7W8HJE0_9BURK</name>
<organism evidence="1 2">
    <name type="scientific">Quisquiliibacterium transsilvanicum</name>
    <dbReference type="NCBI Taxonomy" id="1549638"/>
    <lineage>
        <taxon>Bacteria</taxon>
        <taxon>Pseudomonadati</taxon>
        <taxon>Pseudomonadota</taxon>
        <taxon>Betaproteobacteria</taxon>
        <taxon>Burkholderiales</taxon>
        <taxon>Burkholderiaceae</taxon>
        <taxon>Quisquiliibacterium</taxon>
    </lineage>
</organism>
<dbReference type="EMBL" id="JACHGB010000004">
    <property type="protein sequence ID" value="MBB5272265.1"/>
    <property type="molecule type" value="Genomic_DNA"/>
</dbReference>
<proteinExistence type="predicted"/>
<keyword evidence="2" id="KW-1185">Reference proteome</keyword>
<evidence type="ECO:0000313" key="2">
    <source>
        <dbReference type="Proteomes" id="UP000532440"/>
    </source>
</evidence>
<comment type="caution">
    <text evidence="1">The sequence shown here is derived from an EMBL/GenBank/DDBJ whole genome shotgun (WGS) entry which is preliminary data.</text>
</comment>
<dbReference type="Proteomes" id="UP000532440">
    <property type="component" value="Unassembled WGS sequence"/>
</dbReference>
<protein>
    <submittedName>
        <fullName evidence="1">Uncharacterized protein</fullName>
    </submittedName>
</protein>
<reference evidence="1 2" key="1">
    <citation type="submission" date="2020-08" db="EMBL/GenBank/DDBJ databases">
        <title>Genomic Encyclopedia of Type Strains, Phase IV (KMG-IV): sequencing the most valuable type-strain genomes for metagenomic binning, comparative biology and taxonomic classification.</title>
        <authorList>
            <person name="Goeker M."/>
        </authorList>
    </citation>
    <scope>NUCLEOTIDE SEQUENCE [LARGE SCALE GENOMIC DNA]</scope>
    <source>
        <strain evidence="1 2">DSM 29781</strain>
    </source>
</reference>